<keyword evidence="1" id="KW-0285">Flavoprotein</keyword>
<reference evidence="4" key="1">
    <citation type="submission" date="2023-02" db="EMBL/GenBank/DDBJ databases">
        <title>Genome of toxic invasive species Heracleum sosnowskyi carries increased number of genes despite the absence of recent whole-genome duplications.</title>
        <authorList>
            <person name="Schelkunov M."/>
            <person name="Shtratnikova V."/>
            <person name="Makarenko M."/>
            <person name="Klepikova A."/>
            <person name="Omelchenko D."/>
            <person name="Novikova G."/>
            <person name="Obukhova E."/>
            <person name="Bogdanov V."/>
            <person name="Penin A."/>
            <person name="Logacheva M."/>
        </authorList>
    </citation>
    <scope>NUCLEOTIDE SEQUENCE</scope>
    <source>
        <strain evidence="4">Hsosn_3</strain>
        <tissue evidence="4">Leaf</tissue>
    </source>
</reference>
<protein>
    <recommendedName>
        <fullName evidence="3">FAD-binding domain-containing protein</fullName>
    </recommendedName>
</protein>
<dbReference type="InterPro" id="IPR036188">
    <property type="entry name" value="FAD/NAD-bd_sf"/>
</dbReference>
<dbReference type="InterPro" id="IPR002938">
    <property type="entry name" value="FAD-bd"/>
</dbReference>
<dbReference type="PANTHER" id="PTHR43004:SF6">
    <property type="entry name" value="FAD_NAD(P)-BINDING OXIDOREDUCTASE FAMILY PROTEIN"/>
    <property type="match status" value="1"/>
</dbReference>
<keyword evidence="2" id="KW-0274">FAD</keyword>
<dbReference type="Pfam" id="PF01494">
    <property type="entry name" value="FAD_binding_3"/>
    <property type="match status" value="1"/>
</dbReference>
<organism evidence="4 5">
    <name type="scientific">Heracleum sosnowskyi</name>
    <dbReference type="NCBI Taxonomy" id="360622"/>
    <lineage>
        <taxon>Eukaryota</taxon>
        <taxon>Viridiplantae</taxon>
        <taxon>Streptophyta</taxon>
        <taxon>Embryophyta</taxon>
        <taxon>Tracheophyta</taxon>
        <taxon>Spermatophyta</taxon>
        <taxon>Magnoliopsida</taxon>
        <taxon>eudicotyledons</taxon>
        <taxon>Gunneridae</taxon>
        <taxon>Pentapetalae</taxon>
        <taxon>asterids</taxon>
        <taxon>campanulids</taxon>
        <taxon>Apiales</taxon>
        <taxon>Apiaceae</taxon>
        <taxon>Apioideae</taxon>
        <taxon>apioid superclade</taxon>
        <taxon>Tordylieae</taxon>
        <taxon>Tordyliinae</taxon>
        <taxon>Heracleum</taxon>
    </lineage>
</organism>
<dbReference type="SUPFAM" id="SSF51905">
    <property type="entry name" value="FAD/NAD(P)-binding domain"/>
    <property type="match status" value="1"/>
</dbReference>
<evidence type="ECO:0000313" key="5">
    <source>
        <dbReference type="Proteomes" id="UP001237642"/>
    </source>
</evidence>
<dbReference type="AlphaFoldDB" id="A0AAD8HE69"/>
<comment type="caution">
    <text evidence="4">The sequence shown here is derived from an EMBL/GenBank/DDBJ whole genome shotgun (WGS) entry which is preliminary data.</text>
</comment>
<dbReference type="PRINTS" id="PR00420">
    <property type="entry name" value="RNGMNOXGNASE"/>
</dbReference>
<proteinExistence type="predicted"/>
<keyword evidence="5" id="KW-1185">Reference proteome</keyword>
<dbReference type="GO" id="GO:0016709">
    <property type="term" value="F:oxidoreductase activity, acting on paired donors, with incorporation or reduction of molecular oxygen, NAD(P)H as one donor, and incorporation of one atom of oxygen"/>
    <property type="evidence" value="ECO:0007669"/>
    <property type="project" value="UniProtKB-ARBA"/>
</dbReference>
<gene>
    <name evidence="4" type="ORF">POM88_040011</name>
</gene>
<dbReference type="Proteomes" id="UP001237642">
    <property type="component" value="Unassembled WGS sequence"/>
</dbReference>
<name>A0AAD8HE69_9APIA</name>
<dbReference type="GO" id="GO:0071949">
    <property type="term" value="F:FAD binding"/>
    <property type="evidence" value="ECO:0007669"/>
    <property type="project" value="InterPro"/>
</dbReference>
<dbReference type="GO" id="GO:0005739">
    <property type="term" value="C:mitochondrion"/>
    <property type="evidence" value="ECO:0007669"/>
    <property type="project" value="TreeGrafter"/>
</dbReference>
<accession>A0AAD8HE69</accession>
<evidence type="ECO:0000313" key="4">
    <source>
        <dbReference type="EMBL" id="KAK1364450.1"/>
    </source>
</evidence>
<reference evidence="4" key="2">
    <citation type="submission" date="2023-05" db="EMBL/GenBank/DDBJ databases">
        <authorList>
            <person name="Schelkunov M.I."/>
        </authorList>
    </citation>
    <scope>NUCLEOTIDE SEQUENCE</scope>
    <source>
        <strain evidence="4">Hsosn_3</strain>
        <tissue evidence="4">Leaf</tissue>
    </source>
</reference>
<dbReference type="EMBL" id="JAUIZM010000009">
    <property type="protein sequence ID" value="KAK1364450.1"/>
    <property type="molecule type" value="Genomic_DNA"/>
</dbReference>
<evidence type="ECO:0000256" key="1">
    <source>
        <dbReference type="ARBA" id="ARBA00022630"/>
    </source>
</evidence>
<evidence type="ECO:0000259" key="3">
    <source>
        <dbReference type="Pfam" id="PF01494"/>
    </source>
</evidence>
<evidence type="ECO:0000256" key="2">
    <source>
        <dbReference type="ARBA" id="ARBA00022827"/>
    </source>
</evidence>
<dbReference type="PANTHER" id="PTHR43004">
    <property type="entry name" value="TRK SYSTEM POTASSIUM UPTAKE PROTEIN"/>
    <property type="match status" value="1"/>
</dbReference>
<feature type="domain" description="FAD-binding" evidence="3">
    <location>
        <begin position="70"/>
        <end position="100"/>
    </location>
</feature>
<dbReference type="Gene3D" id="3.50.50.60">
    <property type="entry name" value="FAD/NAD(P)-binding domain"/>
    <property type="match status" value="1"/>
</dbReference>
<dbReference type="GO" id="GO:0006744">
    <property type="term" value="P:ubiquinone biosynthetic process"/>
    <property type="evidence" value="ECO:0007669"/>
    <property type="project" value="TreeGrafter"/>
</dbReference>
<dbReference type="InterPro" id="IPR050641">
    <property type="entry name" value="RIFMO-like"/>
</dbReference>
<sequence length="103" mass="11598">MKGEKDLQKLVSVHFMSKQLEVYLINTRPAMLFFIFNDESIGVLVVHDLMEGEFVLQKYLLHDNCLIVSDDAAHQFPPAGGCGMNIGTQHVHNLAWKLASQQS</sequence>